<organism evidence="1">
    <name type="scientific">viral metagenome</name>
    <dbReference type="NCBI Taxonomy" id="1070528"/>
    <lineage>
        <taxon>unclassified sequences</taxon>
        <taxon>metagenomes</taxon>
        <taxon>organismal metagenomes</taxon>
    </lineage>
</organism>
<name>A0A6C0BQC1_9ZZZZ</name>
<protein>
    <submittedName>
        <fullName evidence="1">Uncharacterized protein</fullName>
    </submittedName>
</protein>
<dbReference type="EMBL" id="MN739215">
    <property type="protein sequence ID" value="QHS93981.1"/>
    <property type="molecule type" value="Genomic_DNA"/>
</dbReference>
<sequence>MGSQFGNLTTKYICVENIESYDNSNLTLCSESGIKFTTLKFLIKNKPIDEYINELIFNTSPSTYIPYYKPVVATVSKENITNLGTFENDIVDAAYISSRNSYIRLDDDFAKEPHINIKSNSILNIETPTFDDTTREIVDYIDNIFFNDTILKTYIHNVVNSNNTLSTIPTYSNTPYQEHIDSYHTTNNSEFFDVVGEFFSKTIKTSRVTTEYIKDYQAQQPYLTIESGSTINLDANIIQINGTNLDEIIKQALDENNLINVNIIITDNVRKLEFQFDKDAFGQGFHVETYLSTFTYTLKFHAISVNKSTHDISVSVDENSKFVFDPVLDNLIKGDAYVFNNTNQKDSHPLAFHINQNRDEPFLFLQQDNGYLTIENFENFTSLYAHCENHDNMGENVNGPNGLLIFPETIQVSHVQHNTTPSTIYTINNVNSSTSYDMYVVVTNDKTNTSLPINKIKSNELILDTPLVYPSSVYGLSATIIGSTTIEIEWVNFGDNGSLDNPPDWIRLYYNNTPVSIENHEDYIVIDPDAINNMTSLSNSELDGDILTYSFMMIKFYSNQFGYINSNRVYGSFTPPTGATNLTFEYEISSIIVSWDSLGNDGDPSDVPTSIRLYYRSPSLSREEITDITDYVTISSGSTSVNVETDMTKSYGFIITKSYDVYGDISSDSYNSIIPTQTPPTGASEFKVERINSTSFSVTYYNDGDHGSPVDSFDQVKLYYNKSDNVVSKTNYEGSSLSIVKGTSVTIDVSYANTDYTFLICKEYSYYGPIDSEVFYSNHLEVSPMVSLLLGQSIKNINNGSYANDDLKWRNQTWNKGSTVAGFNANGFIVGEKTTIDATYKYLTTGNGKSSFGRFNIGNKDFTIAFVVSTKGLSPGRLTYGIMPDNEININVNSTEINFFRLQRISSGAELDEEPYIDSEYFFLMFSYSNYLDNGTLIKYLFKPDGASYEIPSDQYQTGKNNVKTNDTFDSGNTTDRIFTLVTDSDHDAINILDMIIMPGVFMRIDDTDSNFQMILSYVSRVYGFAPS</sequence>
<proteinExistence type="predicted"/>
<evidence type="ECO:0000313" key="1">
    <source>
        <dbReference type="EMBL" id="QHS93981.1"/>
    </source>
</evidence>
<reference evidence="1" key="1">
    <citation type="journal article" date="2020" name="Nature">
        <title>Giant virus diversity and host interactions through global metagenomics.</title>
        <authorList>
            <person name="Schulz F."/>
            <person name="Roux S."/>
            <person name="Paez-Espino D."/>
            <person name="Jungbluth S."/>
            <person name="Walsh D.A."/>
            <person name="Denef V.J."/>
            <person name="McMahon K.D."/>
            <person name="Konstantinidis K.T."/>
            <person name="Eloe-Fadrosh E.A."/>
            <person name="Kyrpides N.C."/>
            <person name="Woyke T."/>
        </authorList>
    </citation>
    <scope>NUCLEOTIDE SEQUENCE</scope>
    <source>
        <strain evidence="1">GVMAG-M-3300018416-26</strain>
    </source>
</reference>
<accession>A0A6C0BQC1</accession>
<dbReference type="AlphaFoldDB" id="A0A6C0BQC1"/>